<reference evidence="1 2" key="1">
    <citation type="submission" date="2019-02" db="EMBL/GenBank/DDBJ databases">
        <title>Deep-cultivation of Planctomycetes and their phenomic and genomic characterization uncovers novel biology.</title>
        <authorList>
            <person name="Wiegand S."/>
            <person name="Jogler M."/>
            <person name="Boedeker C."/>
            <person name="Pinto D."/>
            <person name="Vollmers J."/>
            <person name="Rivas-Marin E."/>
            <person name="Kohn T."/>
            <person name="Peeters S.H."/>
            <person name="Heuer A."/>
            <person name="Rast P."/>
            <person name="Oberbeckmann S."/>
            <person name="Bunk B."/>
            <person name="Jeske O."/>
            <person name="Meyerdierks A."/>
            <person name="Storesund J.E."/>
            <person name="Kallscheuer N."/>
            <person name="Luecker S."/>
            <person name="Lage O.M."/>
            <person name="Pohl T."/>
            <person name="Merkel B.J."/>
            <person name="Hornburger P."/>
            <person name="Mueller R.-W."/>
            <person name="Bruemmer F."/>
            <person name="Labrenz M."/>
            <person name="Spormann A.M."/>
            <person name="Op den Camp H."/>
            <person name="Overmann J."/>
            <person name="Amann R."/>
            <person name="Jetten M.S.M."/>
            <person name="Mascher T."/>
            <person name="Medema M.H."/>
            <person name="Devos D.P."/>
            <person name="Kaster A.-K."/>
            <person name="Ovreas L."/>
            <person name="Rohde M."/>
            <person name="Galperin M.Y."/>
            <person name="Jogler C."/>
        </authorList>
    </citation>
    <scope>NUCLEOTIDE SEQUENCE [LARGE SCALE GENOMIC DNA]</scope>
    <source>
        <strain evidence="1 2">SV_7m_r</strain>
    </source>
</reference>
<dbReference type="RefSeq" id="WP_145271941.1">
    <property type="nucleotide sequence ID" value="NZ_CP036272.1"/>
</dbReference>
<dbReference type="Proteomes" id="UP000315003">
    <property type="component" value="Chromosome"/>
</dbReference>
<dbReference type="EMBL" id="CP036272">
    <property type="protein sequence ID" value="QDT59828.1"/>
    <property type="molecule type" value="Genomic_DNA"/>
</dbReference>
<sequence>MFADGVADLVVMEACGSSEWINDLAIKHGLKAIVYSINEEKWYTGCHRINSIEHRTKLTLNFHFRTNRNVGLAEGSDTSP</sequence>
<evidence type="ECO:0000313" key="1">
    <source>
        <dbReference type="EMBL" id="QDT59828.1"/>
    </source>
</evidence>
<accession>A0A517SUN9</accession>
<organism evidence="1 2">
    <name type="scientific">Stieleria bergensis</name>
    <dbReference type="NCBI Taxonomy" id="2528025"/>
    <lineage>
        <taxon>Bacteria</taxon>
        <taxon>Pseudomonadati</taxon>
        <taxon>Planctomycetota</taxon>
        <taxon>Planctomycetia</taxon>
        <taxon>Pirellulales</taxon>
        <taxon>Pirellulaceae</taxon>
        <taxon>Stieleria</taxon>
    </lineage>
</organism>
<gene>
    <name evidence="1" type="ORF">SV7mr_23400</name>
</gene>
<keyword evidence="2" id="KW-1185">Reference proteome</keyword>
<evidence type="ECO:0000313" key="2">
    <source>
        <dbReference type="Proteomes" id="UP000315003"/>
    </source>
</evidence>
<proteinExistence type="predicted"/>
<protein>
    <submittedName>
        <fullName evidence="1">Uncharacterized protein</fullName>
    </submittedName>
</protein>
<dbReference type="AlphaFoldDB" id="A0A517SUN9"/>
<name>A0A517SUN9_9BACT</name>
<dbReference type="OrthoDB" id="273556at2"/>